<evidence type="ECO:0000256" key="1">
    <source>
        <dbReference type="SAM" id="MobiDB-lite"/>
    </source>
</evidence>
<dbReference type="PANTHER" id="PTHR20974:SF0">
    <property type="entry name" value="UPF0585 PROTEIN CG18661"/>
    <property type="match status" value="1"/>
</dbReference>
<dbReference type="InterPro" id="IPR010342">
    <property type="entry name" value="DUF938"/>
</dbReference>
<comment type="caution">
    <text evidence="2">The sequence shown here is derived from an EMBL/GenBank/DDBJ whole genome shotgun (WGS) entry which is preliminary data.</text>
</comment>
<dbReference type="SUPFAM" id="SSF53335">
    <property type="entry name" value="S-adenosyl-L-methionine-dependent methyltransferases"/>
    <property type="match status" value="1"/>
</dbReference>
<accession>A0ABU7LT36</accession>
<protein>
    <submittedName>
        <fullName evidence="2">DUF938 domain-containing protein</fullName>
    </submittedName>
</protein>
<reference evidence="2 3" key="1">
    <citation type="submission" date="2024-01" db="EMBL/GenBank/DDBJ databases">
        <title>Hyphobacterium bacterium isolated from marine sediment.</title>
        <authorList>
            <person name="Zhao S."/>
        </authorList>
    </citation>
    <scope>NUCLEOTIDE SEQUENCE [LARGE SCALE GENOMIC DNA]</scope>
    <source>
        <strain evidence="3">HN65</strain>
    </source>
</reference>
<evidence type="ECO:0000313" key="3">
    <source>
        <dbReference type="Proteomes" id="UP001354971"/>
    </source>
</evidence>
<proteinExistence type="predicted"/>
<dbReference type="EMBL" id="JAZDRP010000008">
    <property type="protein sequence ID" value="MEE2527063.1"/>
    <property type="molecule type" value="Genomic_DNA"/>
</dbReference>
<keyword evidence="3" id="KW-1185">Reference proteome</keyword>
<organism evidence="2 3">
    <name type="scientific">Hyphobacterium lacteum</name>
    <dbReference type="NCBI Taxonomy" id="3116575"/>
    <lineage>
        <taxon>Bacteria</taxon>
        <taxon>Pseudomonadati</taxon>
        <taxon>Pseudomonadota</taxon>
        <taxon>Alphaproteobacteria</taxon>
        <taxon>Maricaulales</taxon>
        <taxon>Maricaulaceae</taxon>
        <taxon>Hyphobacterium</taxon>
    </lineage>
</organism>
<dbReference type="Pfam" id="PF06080">
    <property type="entry name" value="DUF938"/>
    <property type="match status" value="1"/>
</dbReference>
<dbReference type="RefSeq" id="WP_330199727.1">
    <property type="nucleotide sequence ID" value="NZ_JAZDRP010000008.1"/>
</dbReference>
<gene>
    <name evidence="2" type="ORF">V0U79_11850</name>
</gene>
<dbReference type="InterPro" id="IPR029063">
    <property type="entry name" value="SAM-dependent_MTases_sf"/>
</dbReference>
<dbReference type="PANTHER" id="PTHR20974">
    <property type="entry name" value="UPF0585 PROTEIN CG18661"/>
    <property type="match status" value="1"/>
</dbReference>
<feature type="region of interest" description="Disordered" evidence="1">
    <location>
        <begin position="1"/>
        <end position="27"/>
    </location>
</feature>
<dbReference type="Proteomes" id="UP001354971">
    <property type="component" value="Unassembled WGS sequence"/>
</dbReference>
<sequence length="216" mass="22919">MAETPPAKTVALEDRKQSGGKLYAPSSARNAGPIRDILAPRLIEGARVVEIGCGTGEHAEAVCMARPDISWLPSDLDDAARASASARAREIAGLQDAVEIDASTDGWETGPGTADALVCCNVIHISPWVVAEGLAKGAETLVARGGLVFLYGPFLEGAATAPSNLAFDVSLKQRNPQWGVRSLDAVTGLFERHSFALEERIEMPSNNLSLVFRRPE</sequence>
<evidence type="ECO:0000313" key="2">
    <source>
        <dbReference type="EMBL" id="MEE2527063.1"/>
    </source>
</evidence>
<name>A0ABU7LT36_9PROT</name>
<dbReference type="Gene3D" id="3.40.50.150">
    <property type="entry name" value="Vaccinia Virus protein VP39"/>
    <property type="match status" value="1"/>
</dbReference>